<dbReference type="Proteomes" id="UP001172155">
    <property type="component" value="Unassembled WGS sequence"/>
</dbReference>
<dbReference type="InterPro" id="IPR024958">
    <property type="entry name" value="GRASP_PDZ"/>
</dbReference>
<evidence type="ECO:0000256" key="3">
    <source>
        <dbReference type="SAM" id="MobiDB-lite"/>
    </source>
</evidence>
<dbReference type="GO" id="GO:0000502">
    <property type="term" value="C:proteasome complex"/>
    <property type="evidence" value="ECO:0007669"/>
    <property type="project" value="UniProtKB-KW"/>
</dbReference>
<feature type="domain" description="Nas2 N-terminal" evidence="5">
    <location>
        <begin position="30"/>
        <end position="107"/>
    </location>
</feature>
<evidence type="ECO:0000313" key="7">
    <source>
        <dbReference type="Proteomes" id="UP001172155"/>
    </source>
</evidence>
<evidence type="ECO:0000259" key="5">
    <source>
        <dbReference type="Pfam" id="PF18265"/>
    </source>
</evidence>
<dbReference type="InterPro" id="IPR040815">
    <property type="entry name" value="Nas2_N"/>
</dbReference>
<dbReference type="PANTHER" id="PTHR12651">
    <property type="entry name" value="26S PROTEASOME NON-ATPASE REGULATORY SUBUNIT 9"/>
    <property type="match status" value="1"/>
</dbReference>
<sequence length="228" mass="24559">MSSGLHAPTVPSGPTTQPVANGRATHLTLPELQRRKDNVEAELKALGSVLDSHGVNMNTSLLTPDGFPRADLDVAQIRTTRARIIYLRNDYKELMSVIERHLHEHFANLEDGDEPVEMAAGGGVSGLTDSVSETLDPAFAKVNTVTPNSPAETAGLKPGDLIRNFGYVNHGNHNNLARVSECVMGNEGQNILVKVSRPGPSAQELRLTLVPRRDWGGRGLLGCHILPV</sequence>
<evidence type="ECO:0000256" key="2">
    <source>
        <dbReference type="ARBA" id="ARBA00068021"/>
    </source>
</evidence>
<reference evidence="6" key="1">
    <citation type="submission" date="2023-06" db="EMBL/GenBank/DDBJ databases">
        <title>Genome-scale phylogeny and comparative genomics of the fungal order Sordariales.</title>
        <authorList>
            <consortium name="Lawrence Berkeley National Laboratory"/>
            <person name="Hensen N."/>
            <person name="Bonometti L."/>
            <person name="Westerberg I."/>
            <person name="Brannstrom I.O."/>
            <person name="Guillou S."/>
            <person name="Cros-Aarteil S."/>
            <person name="Calhoun S."/>
            <person name="Haridas S."/>
            <person name="Kuo A."/>
            <person name="Mondo S."/>
            <person name="Pangilinan J."/>
            <person name="Riley R."/>
            <person name="LaButti K."/>
            <person name="Andreopoulos B."/>
            <person name="Lipzen A."/>
            <person name="Chen C."/>
            <person name="Yanf M."/>
            <person name="Daum C."/>
            <person name="Ng V."/>
            <person name="Clum A."/>
            <person name="Steindorff A."/>
            <person name="Ohm R."/>
            <person name="Martin F."/>
            <person name="Silar P."/>
            <person name="Natvig D."/>
            <person name="Lalanne C."/>
            <person name="Gautier V."/>
            <person name="Ament-velasquez S.L."/>
            <person name="Kruys A."/>
            <person name="Hutchinson M.I."/>
            <person name="Powell A.J."/>
            <person name="Barry K."/>
            <person name="Miller A.N."/>
            <person name="Grigoriev I.V."/>
            <person name="Debuchy R."/>
            <person name="Gladieux P."/>
            <person name="Thoren M.H."/>
            <person name="Johannesson H."/>
        </authorList>
    </citation>
    <scope>NUCLEOTIDE SEQUENCE</scope>
    <source>
        <strain evidence="6">SMH3187-1</strain>
    </source>
</reference>
<dbReference type="GO" id="GO:0005634">
    <property type="term" value="C:nucleus"/>
    <property type="evidence" value="ECO:0007669"/>
    <property type="project" value="TreeGrafter"/>
</dbReference>
<evidence type="ECO:0000256" key="1">
    <source>
        <dbReference type="ARBA" id="ARBA00023186"/>
    </source>
</evidence>
<protein>
    <recommendedName>
        <fullName evidence="2">Probable 26S proteasome regulatory subunit p27</fullName>
    </recommendedName>
</protein>
<dbReference type="GO" id="GO:0005737">
    <property type="term" value="C:cytoplasm"/>
    <property type="evidence" value="ECO:0007669"/>
    <property type="project" value="TreeGrafter"/>
</dbReference>
<name>A0AA40EUT8_9PEZI</name>
<dbReference type="AlphaFoldDB" id="A0AA40EUT8"/>
<dbReference type="PANTHER" id="PTHR12651:SF1">
    <property type="entry name" value="26S PROTEASOME NON-ATPASE REGULATORY SUBUNIT 9"/>
    <property type="match status" value="1"/>
</dbReference>
<dbReference type="Gene3D" id="2.30.42.10">
    <property type="match status" value="1"/>
</dbReference>
<comment type="caution">
    <text evidence="6">The sequence shown here is derived from an EMBL/GenBank/DDBJ whole genome shotgun (WGS) entry which is preliminary data.</text>
</comment>
<gene>
    <name evidence="6" type="ORF">B0T18DRAFT_410477</name>
</gene>
<keyword evidence="7" id="KW-1185">Reference proteome</keyword>
<dbReference type="Gene3D" id="6.10.140.1710">
    <property type="match status" value="1"/>
</dbReference>
<keyword evidence="6" id="KW-0647">Proteasome</keyword>
<dbReference type="EMBL" id="JAUKUD010000004">
    <property type="protein sequence ID" value="KAK0745938.1"/>
    <property type="molecule type" value="Genomic_DNA"/>
</dbReference>
<feature type="domain" description="PDZ GRASP-type" evidence="4">
    <location>
        <begin position="138"/>
        <end position="225"/>
    </location>
</feature>
<accession>A0AA40EUT8</accession>
<keyword evidence="1" id="KW-0143">Chaperone</keyword>
<evidence type="ECO:0000313" key="6">
    <source>
        <dbReference type="EMBL" id="KAK0745938.1"/>
    </source>
</evidence>
<dbReference type="Pfam" id="PF04495">
    <property type="entry name" value="GRASP55_65"/>
    <property type="match status" value="1"/>
</dbReference>
<dbReference type="FunFam" id="2.30.42.10:FF:000107">
    <property type="entry name" value="26S proteasome non-ATPase regulatory subunit 9"/>
    <property type="match status" value="1"/>
</dbReference>
<dbReference type="Pfam" id="PF18265">
    <property type="entry name" value="Nas2_N"/>
    <property type="match status" value="1"/>
</dbReference>
<dbReference type="InterPro" id="IPR035269">
    <property type="entry name" value="PSMD9"/>
</dbReference>
<feature type="region of interest" description="Disordered" evidence="3">
    <location>
        <begin position="1"/>
        <end position="22"/>
    </location>
</feature>
<evidence type="ECO:0000259" key="4">
    <source>
        <dbReference type="Pfam" id="PF04495"/>
    </source>
</evidence>
<organism evidence="6 7">
    <name type="scientific">Schizothecium vesticola</name>
    <dbReference type="NCBI Taxonomy" id="314040"/>
    <lineage>
        <taxon>Eukaryota</taxon>
        <taxon>Fungi</taxon>
        <taxon>Dikarya</taxon>
        <taxon>Ascomycota</taxon>
        <taxon>Pezizomycotina</taxon>
        <taxon>Sordariomycetes</taxon>
        <taxon>Sordariomycetidae</taxon>
        <taxon>Sordariales</taxon>
        <taxon>Schizotheciaceae</taxon>
        <taxon>Schizothecium</taxon>
    </lineage>
</organism>
<dbReference type="SUPFAM" id="SSF50156">
    <property type="entry name" value="PDZ domain-like"/>
    <property type="match status" value="1"/>
</dbReference>
<dbReference type="InterPro" id="IPR036034">
    <property type="entry name" value="PDZ_sf"/>
</dbReference>
<proteinExistence type="predicted"/>
<dbReference type="GO" id="GO:0070682">
    <property type="term" value="P:proteasome regulatory particle assembly"/>
    <property type="evidence" value="ECO:0007669"/>
    <property type="project" value="InterPro"/>
</dbReference>